<dbReference type="PANTHER" id="PTHR34039">
    <property type="entry name" value="UPF0102 PROTEIN YRAN"/>
    <property type="match status" value="1"/>
</dbReference>
<dbReference type="InterPro" id="IPR003509">
    <property type="entry name" value="UPF0102_YraN-like"/>
</dbReference>
<dbReference type="Pfam" id="PF02021">
    <property type="entry name" value="UPF0102"/>
    <property type="match status" value="1"/>
</dbReference>
<dbReference type="AlphaFoldDB" id="A0A7V0IA74"/>
<dbReference type="NCBIfam" id="NF009150">
    <property type="entry name" value="PRK12497.1-3"/>
    <property type="match status" value="1"/>
</dbReference>
<name>A0A7V0IA74_DESA2</name>
<dbReference type="NCBIfam" id="TIGR00252">
    <property type="entry name" value="YraN family protein"/>
    <property type="match status" value="1"/>
</dbReference>
<proteinExistence type="inferred from homology"/>
<dbReference type="InterPro" id="IPR011335">
    <property type="entry name" value="Restrct_endonuc-II-like"/>
</dbReference>
<evidence type="ECO:0000256" key="1">
    <source>
        <dbReference type="ARBA" id="ARBA00006738"/>
    </source>
</evidence>
<comment type="similarity">
    <text evidence="1 2">Belongs to the UPF0102 family.</text>
</comment>
<dbReference type="Gene3D" id="3.40.1350.10">
    <property type="match status" value="1"/>
</dbReference>
<dbReference type="CDD" id="cd20736">
    <property type="entry name" value="PoNe_Nuclease"/>
    <property type="match status" value="1"/>
</dbReference>
<dbReference type="HAMAP" id="MF_00048">
    <property type="entry name" value="UPF0102"/>
    <property type="match status" value="1"/>
</dbReference>
<sequence>MKFLKFGKITVGNKGEVLAKKFLQKNGYRILVTNYKNKLGEIDIIATKEDTIIFVEVKTRTSKRFGLGKEAVNKHKQKQIIKVAKCYLKSLSQNFKVRFDVIGIDLENQKIEHIPNAFTL</sequence>
<dbReference type="PANTHER" id="PTHR34039:SF1">
    <property type="entry name" value="UPF0102 PROTEIN YRAN"/>
    <property type="match status" value="1"/>
</dbReference>
<dbReference type="GO" id="GO:0003676">
    <property type="term" value="F:nucleic acid binding"/>
    <property type="evidence" value="ECO:0007669"/>
    <property type="project" value="InterPro"/>
</dbReference>
<gene>
    <name evidence="3" type="ORF">ENF30_01880</name>
</gene>
<comment type="caution">
    <text evidence="3">The sequence shown here is derived from an EMBL/GenBank/DDBJ whole genome shotgun (WGS) entry which is preliminary data.</text>
</comment>
<dbReference type="Proteomes" id="UP000885706">
    <property type="component" value="Unassembled WGS sequence"/>
</dbReference>
<accession>A0A7V0IA74</accession>
<dbReference type="SUPFAM" id="SSF52980">
    <property type="entry name" value="Restriction endonuclease-like"/>
    <property type="match status" value="1"/>
</dbReference>
<dbReference type="EMBL" id="DQWQ01000082">
    <property type="protein sequence ID" value="HDD35529.1"/>
    <property type="molecule type" value="Genomic_DNA"/>
</dbReference>
<reference evidence="3" key="1">
    <citation type="journal article" date="2020" name="mSystems">
        <title>Genome- and Community-Level Interaction Insights into Carbon Utilization and Element Cycling Functions of Hydrothermarchaeota in Hydrothermal Sediment.</title>
        <authorList>
            <person name="Zhou Z."/>
            <person name="Liu Y."/>
            <person name="Xu W."/>
            <person name="Pan J."/>
            <person name="Luo Z.H."/>
            <person name="Li M."/>
        </authorList>
    </citation>
    <scope>NUCLEOTIDE SEQUENCE [LARGE SCALE GENOMIC DNA]</scope>
    <source>
        <strain evidence="3">HyVt-113</strain>
    </source>
</reference>
<evidence type="ECO:0000313" key="3">
    <source>
        <dbReference type="EMBL" id="HDD35529.1"/>
    </source>
</evidence>
<dbReference type="InterPro" id="IPR011856">
    <property type="entry name" value="tRNA_endonuc-like_dom_sf"/>
</dbReference>
<protein>
    <recommendedName>
        <fullName evidence="2">UPF0102 protein ENF30_01880</fullName>
    </recommendedName>
</protein>
<evidence type="ECO:0000256" key="2">
    <source>
        <dbReference type="HAMAP-Rule" id="MF_00048"/>
    </source>
</evidence>
<organism evidence="3">
    <name type="scientific">Desulfofervidus auxilii</name>
    <dbReference type="NCBI Taxonomy" id="1621989"/>
    <lineage>
        <taxon>Bacteria</taxon>
        <taxon>Pseudomonadati</taxon>
        <taxon>Thermodesulfobacteriota</taxon>
        <taxon>Candidatus Desulfofervidia</taxon>
        <taxon>Candidatus Desulfofervidales</taxon>
        <taxon>Candidatus Desulfofervidaceae</taxon>
        <taxon>Candidatus Desulfofervidus</taxon>
    </lineage>
</organism>